<dbReference type="InterPro" id="IPR012913">
    <property type="entry name" value="OS9-like_dom"/>
</dbReference>
<dbReference type="Proteomes" id="UP000070412">
    <property type="component" value="Unassembled WGS sequence"/>
</dbReference>
<feature type="signal peptide" evidence="8">
    <location>
        <begin position="1"/>
        <end position="21"/>
    </location>
</feature>
<keyword evidence="4" id="KW-1015">Disulfide bond</keyword>
<dbReference type="Pfam" id="PF07915">
    <property type="entry name" value="PRKCSH"/>
    <property type="match status" value="2"/>
</dbReference>
<dbReference type="PROSITE" id="PS51914">
    <property type="entry name" value="MRH"/>
    <property type="match status" value="2"/>
</dbReference>
<dbReference type="EMBL" id="WVUK01000066">
    <property type="protein sequence ID" value="KAF7488327.1"/>
    <property type="molecule type" value="Genomic_DNA"/>
</dbReference>
<evidence type="ECO:0000256" key="5">
    <source>
        <dbReference type="ARBA" id="ARBA00037585"/>
    </source>
</evidence>
<dbReference type="GO" id="GO:0005788">
    <property type="term" value="C:endoplasmic reticulum lumen"/>
    <property type="evidence" value="ECO:0007669"/>
    <property type="project" value="TreeGrafter"/>
</dbReference>
<feature type="chain" id="PRO_5038316044" description="Endoplasmic reticulum lectin 1" evidence="8">
    <location>
        <begin position="22"/>
        <end position="529"/>
    </location>
</feature>
<evidence type="ECO:0000313" key="10">
    <source>
        <dbReference type="EMBL" id="KAF7488327.1"/>
    </source>
</evidence>
<dbReference type="AlphaFoldDB" id="A0A834R150"/>
<accession>A0A834R150</accession>
<keyword evidence="10" id="KW-0430">Lectin</keyword>
<dbReference type="InterPro" id="IPR044865">
    <property type="entry name" value="MRH_dom"/>
</dbReference>
<evidence type="ECO:0000313" key="11">
    <source>
        <dbReference type="EnsemblMetazoa" id="KAF7488327.1"/>
    </source>
</evidence>
<evidence type="ECO:0000313" key="12">
    <source>
        <dbReference type="Proteomes" id="UP000070412"/>
    </source>
</evidence>
<evidence type="ECO:0000256" key="6">
    <source>
        <dbReference type="ARBA" id="ARBA00041108"/>
    </source>
</evidence>
<dbReference type="OrthoDB" id="239053at2759"/>
<dbReference type="InterPro" id="IPR009011">
    <property type="entry name" value="Man6P_isomerase_rcpt-bd_dom_sf"/>
</dbReference>
<evidence type="ECO:0000256" key="8">
    <source>
        <dbReference type="SAM" id="SignalP"/>
    </source>
</evidence>
<comment type="function">
    <text evidence="5">Probable lectin that binds selectively to improperly folded lumenal proteins. May function in endoplasmic reticulum quality control and endoplasmic reticulum-associated degradation (ERAD) of both non-glycosylated proteins and glycoproteins.</text>
</comment>
<dbReference type="Gene3D" id="2.70.130.10">
    <property type="entry name" value="Mannose-6-phosphate receptor binding domain"/>
    <property type="match status" value="2"/>
</dbReference>
<keyword evidence="2 8" id="KW-0732">Signal</keyword>
<dbReference type="PANTHER" id="PTHR15414:SF0">
    <property type="entry name" value="ENDOPLASMIC RETICULUM LECTIN 1"/>
    <property type="match status" value="1"/>
</dbReference>
<reference evidence="12" key="1">
    <citation type="journal article" date="2020" name="PLoS Negl. Trop. Dis.">
        <title>High-quality nuclear genome for Sarcoptes scabiei-A critical resource for a neglected parasite.</title>
        <authorList>
            <person name="Korhonen P.K."/>
            <person name="Gasser R.B."/>
            <person name="Ma G."/>
            <person name="Wang T."/>
            <person name="Stroehlein A.J."/>
            <person name="Young N.D."/>
            <person name="Ang C.S."/>
            <person name="Fernando D.D."/>
            <person name="Lu H.C."/>
            <person name="Taylor S."/>
            <person name="Reynolds S.L."/>
            <person name="Mofiz E."/>
            <person name="Najaraj S.H."/>
            <person name="Gowda H."/>
            <person name="Madugundu A."/>
            <person name="Renuse S."/>
            <person name="Holt D."/>
            <person name="Pandey A."/>
            <person name="Papenfuss A.T."/>
            <person name="Fischer K."/>
        </authorList>
    </citation>
    <scope>NUCLEOTIDE SEQUENCE [LARGE SCALE GENOMIC DNA]</scope>
</reference>
<sequence>MKSLVVLFLFLLLDRFPYILNDVNSNDHQQSANIDGTLGPKEIELKLPSFSFDDQTYYKIIWSDTLNESNVPNETFVGEEMILTSENQEKYRCFIPTIIKQDETKTNSTNKNSDLNPYQLLKPLLLKKPCSYRVENYWTYEICHGKYIRQYHEDSETKRSFYLGYFDMNDYDRYEKLYEDNIKIDPLSKLPRINVDDYQLPYIEVNMTDGTFCDLSNKKRYTKVLYVCVEDGKHELYSIKETTTCEYEVIAFSSLLCLSPKFKLKGPVENIITCHPIDKTVGTVPKGFDLNDLDKEFKAISTSPSSNIKRNLGDSFFESKTITIDALANGKEVHIKFITDSRENDNDLSSSLLSSSHSHITSKFLKGEYCLTGGTGWWNYEFCYGKTVNQYHEEKGSKKIIINLGKWNLDKHIEWIETNPSKKPKKNKTPKQVWHYYSDGDYCESTQRPRKVEVKLKCKNDSPNPDSVAIYLMEPKTCDYILGVESPIICDLLSTVNEHGLFDFMNNGAVGLESGSADNNGGSESKLEL</sequence>
<reference evidence="11" key="3">
    <citation type="submission" date="2022-06" db="UniProtKB">
        <authorList>
            <consortium name="EnsemblMetazoa"/>
        </authorList>
    </citation>
    <scope>IDENTIFICATION</scope>
</reference>
<dbReference type="GO" id="GO:0030970">
    <property type="term" value="P:retrograde protein transport, ER to cytosol"/>
    <property type="evidence" value="ECO:0007669"/>
    <property type="project" value="TreeGrafter"/>
</dbReference>
<dbReference type="GO" id="GO:0030246">
    <property type="term" value="F:carbohydrate binding"/>
    <property type="evidence" value="ECO:0007669"/>
    <property type="project" value="UniProtKB-KW"/>
</dbReference>
<name>A0A834R150_SARSC</name>
<gene>
    <name evidence="10" type="ORF">SSS_1331</name>
</gene>
<feature type="domain" description="MRH" evidence="9">
    <location>
        <begin position="346"/>
        <end position="492"/>
    </location>
</feature>
<keyword evidence="12" id="KW-1185">Reference proteome</keyword>
<evidence type="ECO:0000256" key="4">
    <source>
        <dbReference type="ARBA" id="ARBA00023157"/>
    </source>
</evidence>
<evidence type="ECO:0000256" key="7">
    <source>
        <dbReference type="ARBA" id="ARBA00041661"/>
    </source>
</evidence>
<proteinExistence type="predicted"/>
<dbReference type="SUPFAM" id="SSF50911">
    <property type="entry name" value="Mannose 6-phosphate receptor domain"/>
    <property type="match status" value="2"/>
</dbReference>
<reference evidence="10" key="2">
    <citation type="submission" date="2020-01" db="EMBL/GenBank/DDBJ databases">
        <authorList>
            <person name="Korhonen P.K.K."/>
            <person name="Guangxu M.G."/>
            <person name="Wang T.W."/>
            <person name="Stroehlein A.J.S."/>
            <person name="Young N.D."/>
            <person name="Ang C.-S.A."/>
            <person name="Fernando D.W.F."/>
            <person name="Lu H.L."/>
            <person name="Taylor S.T."/>
            <person name="Ehtesham M.E.M."/>
            <person name="Najaraj S.H.N."/>
            <person name="Harsha G.H.G."/>
            <person name="Madugundu A.M."/>
            <person name="Renuse S.R."/>
            <person name="Holt D.H."/>
            <person name="Pandey A.P."/>
            <person name="Papenfuss A.P."/>
            <person name="Gasser R.B.G."/>
            <person name="Fischer K.F."/>
        </authorList>
    </citation>
    <scope>NUCLEOTIDE SEQUENCE</scope>
    <source>
        <strain evidence="10">SSS_KF_BRIS2020</strain>
    </source>
</reference>
<dbReference type="GO" id="GO:0030968">
    <property type="term" value="P:endoplasmic reticulum unfolded protein response"/>
    <property type="evidence" value="ECO:0007669"/>
    <property type="project" value="InterPro"/>
</dbReference>
<dbReference type="FunFam" id="2.70.130.10:FF:000001">
    <property type="entry name" value="Endoplasmic reticulum lectin 1"/>
    <property type="match status" value="1"/>
</dbReference>
<comment type="subcellular location">
    <subcellularLocation>
        <location evidence="1">Endoplasmic reticulum</location>
    </subcellularLocation>
</comment>
<evidence type="ECO:0000256" key="3">
    <source>
        <dbReference type="ARBA" id="ARBA00022824"/>
    </source>
</evidence>
<dbReference type="PANTHER" id="PTHR15414">
    <property type="entry name" value="OS-9-RELATED"/>
    <property type="match status" value="1"/>
</dbReference>
<feature type="domain" description="MRH" evidence="9">
    <location>
        <begin position="128"/>
        <end position="259"/>
    </location>
</feature>
<organism evidence="10">
    <name type="scientific">Sarcoptes scabiei</name>
    <name type="common">Itch mite</name>
    <name type="synonym">Acarus scabiei</name>
    <dbReference type="NCBI Taxonomy" id="52283"/>
    <lineage>
        <taxon>Eukaryota</taxon>
        <taxon>Metazoa</taxon>
        <taxon>Ecdysozoa</taxon>
        <taxon>Arthropoda</taxon>
        <taxon>Chelicerata</taxon>
        <taxon>Arachnida</taxon>
        <taxon>Acari</taxon>
        <taxon>Acariformes</taxon>
        <taxon>Sarcoptiformes</taxon>
        <taxon>Astigmata</taxon>
        <taxon>Psoroptidia</taxon>
        <taxon>Sarcoptoidea</taxon>
        <taxon>Sarcoptidae</taxon>
        <taxon>Sarcoptinae</taxon>
        <taxon>Sarcoptes</taxon>
    </lineage>
</organism>
<evidence type="ECO:0000259" key="9">
    <source>
        <dbReference type="PROSITE" id="PS51914"/>
    </source>
</evidence>
<evidence type="ECO:0000256" key="1">
    <source>
        <dbReference type="ARBA" id="ARBA00004240"/>
    </source>
</evidence>
<keyword evidence="3" id="KW-0256">Endoplasmic reticulum</keyword>
<protein>
    <recommendedName>
        <fullName evidence="6">Endoplasmic reticulum lectin 1</fullName>
    </recommendedName>
    <alternativeName>
        <fullName evidence="7">ER lectin</fullName>
    </alternativeName>
</protein>
<evidence type="ECO:0000256" key="2">
    <source>
        <dbReference type="ARBA" id="ARBA00022729"/>
    </source>
</evidence>
<dbReference type="EnsemblMetazoa" id="SSS_1331s_mrna">
    <property type="protein sequence ID" value="KAF7488327.1"/>
    <property type="gene ID" value="SSS_1331"/>
</dbReference>
<dbReference type="InterPro" id="IPR045149">
    <property type="entry name" value="OS-9-like"/>
</dbReference>